<evidence type="ECO:0000313" key="5">
    <source>
        <dbReference type="Proteomes" id="UP001501442"/>
    </source>
</evidence>
<dbReference type="InterPro" id="IPR020845">
    <property type="entry name" value="AMP-binding_CS"/>
</dbReference>
<keyword evidence="1" id="KW-0472">Membrane</keyword>
<evidence type="ECO:0000259" key="3">
    <source>
        <dbReference type="Pfam" id="PF13193"/>
    </source>
</evidence>
<dbReference type="RefSeq" id="WP_345432616.1">
    <property type="nucleotide sequence ID" value="NZ_BAABHK010000005.1"/>
</dbReference>
<dbReference type="Proteomes" id="UP001501442">
    <property type="component" value="Unassembled WGS sequence"/>
</dbReference>
<feature type="domain" description="AMP-binding enzyme C-terminal" evidence="3">
    <location>
        <begin position="472"/>
        <end position="548"/>
    </location>
</feature>
<keyword evidence="5" id="KW-1185">Reference proteome</keyword>
<dbReference type="SUPFAM" id="SSF56801">
    <property type="entry name" value="Acetyl-CoA synthetase-like"/>
    <property type="match status" value="1"/>
</dbReference>
<organism evidence="4 5">
    <name type="scientific">Actinoallomurus vinaceus</name>
    <dbReference type="NCBI Taxonomy" id="1080074"/>
    <lineage>
        <taxon>Bacteria</taxon>
        <taxon>Bacillati</taxon>
        <taxon>Actinomycetota</taxon>
        <taxon>Actinomycetes</taxon>
        <taxon>Streptosporangiales</taxon>
        <taxon>Thermomonosporaceae</taxon>
        <taxon>Actinoallomurus</taxon>
    </lineage>
</organism>
<feature type="domain" description="AMP-dependent synthetase/ligase" evidence="2">
    <location>
        <begin position="50"/>
        <end position="422"/>
    </location>
</feature>
<proteinExistence type="predicted"/>
<reference evidence="5" key="1">
    <citation type="journal article" date="2019" name="Int. J. Syst. Evol. Microbiol.">
        <title>The Global Catalogue of Microorganisms (GCM) 10K type strain sequencing project: providing services to taxonomists for standard genome sequencing and annotation.</title>
        <authorList>
            <consortium name="The Broad Institute Genomics Platform"/>
            <consortium name="The Broad Institute Genome Sequencing Center for Infectious Disease"/>
            <person name="Wu L."/>
            <person name="Ma J."/>
        </authorList>
    </citation>
    <scope>NUCLEOTIDE SEQUENCE [LARGE SCALE GENOMIC DNA]</scope>
    <source>
        <strain evidence="5">JCM 17939</strain>
    </source>
</reference>
<accession>A0ABP8UBB2</accession>
<keyword evidence="1" id="KW-0812">Transmembrane</keyword>
<dbReference type="EMBL" id="BAABHK010000005">
    <property type="protein sequence ID" value="GAA4627911.1"/>
    <property type="molecule type" value="Genomic_DNA"/>
</dbReference>
<evidence type="ECO:0000256" key="1">
    <source>
        <dbReference type="SAM" id="Phobius"/>
    </source>
</evidence>
<evidence type="ECO:0000313" key="4">
    <source>
        <dbReference type="EMBL" id="GAA4627911.1"/>
    </source>
</evidence>
<name>A0ABP8UBB2_9ACTN</name>
<dbReference type="PANTHER" id="PTHR43767:SF1">
    <property type="entry name" value="NONRIBOSOMAL PEPTIDE SYNTHASE PES1 (EUROFUNG)-RELATED"/>
    <property type="match status" value="1"/>
</dbReference>
<protein>
    <submittedName>
        <fullName evidence="4">Class I adenylate-forming enzyme family protein</fullName>
    </submittedName>
</protein>
<dbReference type="Gene3D" id="3.40.50.980">
    <property type="match status" value="2"/>
</dbReference>
<evidence type="ECO:0000259" key="2">
    <source>
        <dbReference type="Pfam" id="PF00501"/>
    </source>
</evidence>
<dbReference type="InterPro" id="IPR050237">
    <property type="entry name" value="ATP-dep_AMP-bd_enzyme"/>
</dbReference>
<dbReference type="InterPro" id="IPR000873">
    <property type="entry name" value="AMP-dep_synth/lig_dom"/>
</dbReference>
<dbReference type="PROSITE" id="PS00455">
    <property type="entry name" value="AMP_BINDING"/>
    <property type="match status" value="1"/>
</dbReference>
<dbReference type="Pfam" id="PF00501">
    <property type="entry name" value="AMP-binding"/>
    <property type="match status" value="1"/>
</dbReference>
<dbReference type="PANTHER" id="PTHR43767">
    <property type="entry name" value="LONG-CHAIN-FATTY-ACID--COA LIGASE"/>
    <property type="match status" value="1"/>
</dbReference>
<gene>
    <name evidence="4" type="ORF">GCM10023196_042100</name>
</gene>
<feature type="transmembrane region" description="Helical" evidence="1">
    <location>
        <begin position="103"/>
        <end position="122"/>
    </location>
</feature>
<dbReference type="Gene3D" id="3.30.300.30">
    <property type="match status" value="1"/>
</dbReference>
<dbReference type="InterPro" id="IPR045851">
    <property type="entry name" value="AMP-bd_C_sf"/>
</dbReference>
<comment type="caution">
    <text evidence="4">The sequence shown here is derived from an EMBL/GenBank/DDBJ whole genome shotgun (WGS) entry which is preliminary data.</text>
</comment>
<sequence>MKSLDDVKAELTAPGQLFEMDETEIRGVRTRVWKHSPPSLRSVLEITRFHGEAPFIVYEDERLTFEEHFRHAATFARRLVERYGVRKGDRVAIAMRNFPEWSVAFFGAAAVGAVVVPLNAWWTASELEYGLRDSGATVLIADAERAGRLADVLPGLGIPTIVVRAEGAPPPGTDAYETVLGEVTADVTLPEAEIEPEDDATIFYTSGTTGRPKGALGTQRNITGNTFCLGYAMMAAGLRAGRSLEEVSAPQRRVTLLNVPLFHATGCHAILVASAILGGTVVLMYKWNAERALQLIERERVTGFGGVPTMAWEVLTSPEFDKYDTSSLATVSYGGAPAPPALVEKIRELLPDRVPNNGYGLTETSAVTAYNSGINYLTHPDSVGPPVPVVDVKVVDPAGEELPTGEVGELLVKGPNVIKGYWNRPEDTAQAFHDGWFHTGDLARVDAEGFIYIVDRAKDMLIRGGENVYCAEVEAAIYEHPAVADAAVIGVPHEVLGEEVGAVVRLQAGMTVTPEELRAFLGERIAAFKVPAHLWFRDDELPRNPAGKILKTRLRAELIG</sequence>
<keyword evidence="1" id="KW-1133">Transmembrane helix</keyword>
<dbReference type="Gene3D" id="2.30.38.10">
    <property type="entry name" value="Luciferase, Domain 3"/>
    <property type="match status" value="1"/>
</dbReference>
<dbReference type="Pfam" id="PF13193">
    <property type="entry name" value="AMP-binding_C"/>
    <property type="match status" value="1"/>
</dbReference>
<dbReference type="InterPro" id="IPR025110">
    <property type="entry name" value="AMP-bd_C"/>
</dbReference>